<evidence type="ECO:0000313" key="1">
    <source>
        <dbReference type="EMBL" id="QJA51026.1"/>
    </source>
</evidence>
<proteinExistence type="predicted"/>
<accession>A0A6H1ZSW3</accession>
<reference evidence="1" key="1">
    <citation type="submission" date="2020-03" db="EMBL/GenBank/DDBJ databases">
        <title>The deep terrestrial virosphere.</title>
        <authorList>
            <person name="Holmfeldt K."/>
            <person name="Nilsson E."/>
            <person name="Simone D."/>
            <person name="Lopez-Fernandez M."/>
            <person name="Wu X."/>
            <person name="de Brujin I."/>
            <person name="Lundin D."/>
            <person name="Andersson A."/>
            <person name="Bertilsson S."/>
            <person name="Dopson M."/>
        </authorList>
    </citation>
    <scope>NUCLEOTIDE SEQUENCE</scope>
    <source>
        <strain evidence="1">TM448A01952</strain>
        <strain evidence="2">TM448B03967</strain>
    </source>
</reference>
<name>A0A6H1ZSW3_9ZZZZ</name>
<dbReference type="EMBL" id="MT145050">
    <property type="protein sequence ID" value="QJI03009.1"/>
    <property type="molecule type" value="Genomic_DNA"/>
</dbReference>
<dbReference type="Pfam" id="PF13384">
    <property type="entry name" value="HTH_23"/>
    <property type="match status" value="1"/>
</dbReference>
<sequence>MKKGRPQNLDRKYEVIKYQKKGLKPSEIAKLLGISRQLVQHYLKKISTA</sequence>
<dbReference type="Gene3D" id="1.10.10.60">
    <property type="entry name" value="Homeodomain-like"/>
    <property type="match status" value="1"/>
</dbReference>
<dbReference type="SUPFAM" id="SSF46689">
    <property type="entry name" value="Homeodomain-like"/>
    <property type="match status" value="1"/>
</dbReference>
<evidence type="ECO:0000313" key="2">
    <source>
        <dbReference type="EMBL" id="QJI03009.1"/>
    </source>
</evidence>
<dbReference type="EMBL" id="MT144232">
    <property type="protein sequence ID" value="QJA51026.1"/>
    <property type="molecule type" value="Genomic_DNA"/>
</dbReference>
<gene>
    <name evidence="1" type="ORF">TM448A01952_0010</name>
    <name evidence="2" type="ORF">TM448B03967_0005</name>
</gene>
<protein>
    <submittedName>
        <fullName evidence="1">Putative DNA binding, helix-turn-helix domain containing protein</fullName>
    </submittedName>
</protein>
<dbReference type="InterPro" id="IPR009057">
    <property type="entry name" value="Homeodomain-like_sf"/>
</dbReference>
<dbReference type="AlphaFoldDB" id="A0A6H1ZSW3"/>
<organism evidence="1">
    <name type="scientific">viral metagenome</name>
    <dbReference type="NCBI Taxonomy" id="1070528"/>
    <lineage>
        <taxon>unclassified sequences</taxon>
        <taxon>metagenomes</taxon>
        <taxon>organismal metagenomes</taxon>
    </lineage>
</organism>